<dbReference type="NCBIfam" id="NF003591">
    <property type="entry name" value="PRK05254.1-4"/>
    <property type="match status" value="1"/>
</dbReference>
<dbReference type="Proteomes" id="UP000234384">
    <property type="component" value="Unassembled WGS sequence"/>
</dbReference>
<dbReference type="SMART" id="SM00987">
    <property type="entry name" value="UreE_C"/>
    <property type="match status" value="1"/>
</dbReference>
<dbReference type="SMART" id="SM00986">
    <property type="entry name" value="UDG"/>
    <property type="match status" value="1"/>
</dbReference>
<comment type="function">
    <text evidence="2 9 11">Excises uracil residues from the DNA which can arise as a result of misincorporation of dUMP residues by DNA polymerase or due to deamination of cytosine.</text>
</comment>
<evidence type="ECO:0000256" key="7">
    <source>
        <dbReference type="ARBA" id="ARBA00022801"/>
    </source>
</evidence>
<sequence length="225" mass="25702">MTLDFVANGWQPFFKQAAKQESFHHLTHFLEKELQEHTVYPPQAEWFQAFEITPFNQVKVVILGQDPYHGEQQANGLSFSVKRGVVIPPSLRNIYQELEQDLGIKPASHGDLSAWARQGVLLMNTVLTVRAHQAHSHRGQGWEELTDYLIETLNRSPHPIVYILWGRAAQQKAALIDTTRHHIITSAHPSPLSAYRGFFGSRPFSKANQFLIETGQQPIHWELPQ</sequence>
<evidence type="ECO:0000256" key="2">
    <source>
        <dbReference type="ARBA" id="ARBA00002631"/>
    </source>
</evidence>
<feature type="domain" description="Uracil-DNA glycosylase-like" evidence="12">
    <location>
        <begin position="51"/>
        <end position="211"/>
    </location>
</feature>
<dbReference type="SUPFAM" id="SSF52141">
    <property type="entry name" value="Uracil-DNA glycosylase-like"/>
    <property type="match status" value="1"/>
</dbReference>
<dbReference type="EMBL" id="PKHE01000008">
    <property type="protein sequence ID" value="PKY89154.1"/>
    <property type="molecule type" value="Genomic_DNA"/>
</dbReference>
<dbReference type="HAMAP" id="MF_00148">
    <property type="entry name" value="UDG"/>
    <property type="match status" value="1"/>
</dbReference>
<proteinExistence type="inferred from homology"/>
<dbReference type="InterPro" id="IPR002043">
    <property type="entry name" value="UDG_fam1"/>
</dbReference>
<dbReference type="OrthoDB" id="9804372at2"/>
<evidence type="ECO:0000256" key="1">
    <source>
        <dbReference type="ARBA" id="ARBA00001400"/>
    </source>
</evidence>
<evidence type="ECO:0000256" key="6">
    <source>
        <dbReference type="ARBA" id="ARBA00022763"/>
    </source>
</evidence>
<reference evidence="13 14" key="1">
    <citation type="submission" date="2017-12" db="EMBL/GenBank/DDBJ databases">
        <title>Phylogenetic diversity of female urinary microbiome.</title>
        <authorList>
            <person name="Thomas-White K."/>
            <person name="Wolfe A.J."/>
        </authorList>
    </citation>
    <scope>NUCLEOTIDE SEQUENCE [LARGE SCALE GENOMIC DNA]</scope>
    <source>
        <strain evidence="13 14">UMB0898</strain>
    </source>
</reference>
<dbReference type="InterPro" id="IPR036895">
    <property type="entry name" value="Uracil-DNA_glycosylase-like_sf"/>
</dbReference>
<dbReference type="Gene3D" id="3.40.470.10">
    <property type="entry name" value="Uracil-DNA glycosylase-like domain"/>
    <property type="match status" value="1"/>
</dbReference>
<dbReference type="GO" id="GO:0005737">
    <property type="term" value="C:cytoplasm"/>
    <property type="evidence" value="ECO:0007669"/>
    <property type="project" value="UniProtKB-SubCell"/>
</dbReference>
<evidence type="ECO:0000256" key="11">
    <source>
        <dbReference type="RuleBase" id="RU003780"/>
    </source>
</evidence>
<name>A0A2I1K0F6_9LACT</name>
<dbReference type="GO" id="GO:0097510">
    <property type="term" value="P:base-excision repair, AP site formation via deaminated base removal"/>
    <property type="evidence" value="ECO:0007669"/>
    <property type="project" value="TreeGrafter"/>
</dbReference>
<evidence type="ECO:0000313" key="13">
    <source>
        <dbReference type="EMBL" id="PKY89154.1"/>
    </source>
</evidence>
<dbReference type="PANTHER" id="PTHR11264">
    <property type="entry name" value="URACIL-DNA GLYCOSYLASE"/>
    <property type="match status" value="1"/>
</dbReference>
<comment type="caution">
    <text evidence="13">The sequence shown here is derived from an EMBL/GenBank/DDBJ whole genome shotgun (WGS) entry which is preliminary data.</text>
</comment>
<comment type="subcellular location">
    <subcellularLocation>
        <location evidence="9">Cytoplasm</location>
    </subcellularLocation>
</comment>
<dbReference type="AlphaFoldDB" id="A0A2I1K0F6"/>
<evidence type="ECO:0000256" key="9">
    <source>
        <dbReference type="HAMAP-Rule" id="MF_00148"/>
    </source>
</evidence>
<dbReference type="NCBIfam" id="NF003589">
    <property type="entry name" value="PRK05254.1-2"/>
    <property type="match status" value="1"/>
</dbReference>
<dbReference type="NCBIfam" id="NF003592">
    <property type="entry name" value="PRK05254.1-5"/>
    <property type="match status" value="1"/>
</dbReference>
<evidence type="ECO:0000256" key="5">
    <source>
        <dbReference type="ARBA" id="ARBA00018429"/>
    </source>
</evidence>
<keyword evidence="9" id="KW-0963">Cytoplasm</keyword>
<evidence type="ECO:0000256" key="3">
    <source>
        <dbReference type="ARBA" id="ARBA00008184"/>
    </source>
</evidence>
<evidence type="ECO:0000256" key="10">
    <source>
        <dbReference type="PROSITE-ProRule" id="PRU10072"/>
    </source>
</evidence>
<dbReference type="FunFam" id="3.40.470.10:FF:000001">
    <property type="entry name" value="Uracil-DNA glycosylase"/>
    <property type="match status" value="1"/>
</dbReference>
<dbReference type="CDD" id="cd10027">
    <property type="entry name" value="UDG-F1-like"/>
    <property type="match status" value="1"/>
</dbReference>
<dbReference type="NCBIfam" id="TIGR00628">
    <property type="entry name" value="ung"/>
    <property type="match status" value="1"/>
</dbReference>
<protein>
    <recommendedName>
        <fullName evidence="5 9">Uracil-DNA glycosylase</fullName>
        <shortName evidence="9">UDG</shortName>
        <ecNumber evidence="4 9">3.2.2.27</ecNumber>
    </recommendedName>
</protein>
<gene>
    <name evidence="9" type="primary">ung</name>
    <name evidence="13" type="ORF">CYJ57_04230</name>
</gene>
<dbReference type="Pfam" id="PF03167">
    <property type="entry name" value="UDG"/>
    <property type="match status" value="1"/>
</dbReference>
<dbReference type="InterPro" id="IPR018085">
    <property type="entry name" value="Ura-DNA_Glyclase_AS"/>
</dbReference>
<dbReference type="EC" id="3.2.2.27" evidence="4 9"/>
<keyword evidence="8 9" id="KW-0234">DNA repair</keyword>
<dbReference type="GO" id="GO:0004844">
    <property type="term" value="F:uracil DNA N-glycosylase activity"/>
    <property type="evidence" value="ECO:0007669"/>
    <property type="project" value="UniProtKB-UniRule"/>
</dbReference>
<evidence type="ECO:0000313" key="14">
    <source>
        <dbReference type="Proteomes" id="UP000234384"/>
    </source>
</evidence>
<organism evidence="13 14">
    <name type="scientific">Falseniella ignava</name>
    <dbReference type="NCBI Taxonomy" id="137730"/>
    <lineage>
        <taxon>Bacteria</taxon>
        <taxon>Bacillati</taxon>
        <taxon>Bacillota</taxon>
        <taxon>Bacilli</taxon>
        <taxon>Lactobacillales</taxon>
        <taxon>Aerococcaceae</taxon>
        <taxon>Falseniella</taxon>
    </lineage>
</organism>
<evidence type="ECO:0000259" key="12">
    <source>
        <dbReference type="SMART" id="SM00986"/>
    </source>
</evidence>
<keyword evidence="7 9" id="KW-0378">Hydrolase</keyword>
<comment type="similarity">
    <text evidence="3 9 11">Belongs to the uracil-DNA glycosylase (UDG) superfamily. UNG family.</text>
</comment>
<dbReference type="PROSITE" id="PS00130">
    <property type="entry name" value="U_DNA_GLYCOSYLASE"/>
    <property type="match status" value="1"/>
</dbReference>
<dbReference type="InterPro" id="IPR005122">
    <property type="entry name" value="Uracil-DNA_glycosylase-like"/>
</dbReference>
<feature type="active site" description="Proton acceptor" evidence="9 10">
    <location>
        <position position="66"/>
    </location>
</feature>
<evidence type="ECO:0000256" key="4">
    <source>
        <dbReference type="ARBA" id="ARBA00012030"/>
    </source>
</evidence>
<accession>A0A2I1K0F6</accession>
<comment type="catalytic activity">
    <reaction evidence="1 9 11">
        <text>Hydrolyzes single-stranded DNA or mismatched double-stranded DNA and polynucleotides, releasing free uracil.</text>
        <dbReference type="EC" id="3.2.2.27"/>
    </reaction>
</comment>
<evidence type="ECO:0000256" key="8">
    <source>
        <dbReference type="ARBA" id="ARBA00023204"/>
    </source>
</evidence>
<dbReference type="PANTHER" id="PTHR11264:SF0">
    <property type="entry name" value="URACIL-DNA GLYCOSYLASE"/>
    <property type="match status" value="1"/>
</dbReference>
<dbReference type="NCBIfam" id="NF003588">
    <property type="entry name" value="PRK05254.1-1"/>
    <property type="match status" value="1"/>
</dbReference>
<keyword evidence="6 9" id="KW-0227">DNA damage</keyword>